<dbReference type="EMBL" id="CM041552">
    <property type="protein sequence ID" value="KAI3353725.1"/>
    <property type="molecule type" value="Genomic_DNA"/>
</dbReference>
<accession>A0ACB8VE13</accession>
<organism evidence="1 2">
    <name type="scientific">Scortum barcoo</name>
    <name type="common">barcoo grunter</name>
    <dbReference type="NCBI Taxonomy" id="214431"/>
    <lineage>
        <taxon>Eukaryota</taxon>
        <taxon>Metazoa</taxon>
        <taxon>Chordata</taxon>
        <taxon>Craniata</taxon>
        <taxon>Vertebrata</taxon>
        <taxon>Euteleostomi</taxon>
        <taxon>Actinopterygii</taxon>
        <taxon>Neopterygii</taxon>
        <taxon>Teleostei</taxon>
        <taxon>Neoteleostei</taxon>
        <taxon>Acanthomorphata</taxon>
        <taxon>Eupercaria</taxon>
        <taxon>Centrarchiformes</taxon>
        <taxon>Terapontoidei</taxon>
        <taxon>Terapontidae</taxon>
        <taxon>Scortum</taxon>
    </lineage>
</organism>
<dbReference type="Proteomes" id="UP000831701">
    <property type="component" value="Chromosome 22"/>
</dbReference>
<reference evidence="1" key="1">
    <citation type="submission" date="2022-04" db="EMBL/GenBank/DDBJ databases">
        <title>Jade perch genome.</title>
        <authorList>
            <person name="Chao B."/>
        </authorList>
    </citation>
    <scope>NUCLEOTIDE SEQUENCE</scope>
    <source>
        <strain evidence="1">CB-2022</strain>
    </source>
</reference>
<sequence length="377" mass="41787">MSLYIAAFIFPSILTSLPVPAAEKLEGSPLSTETPGSFSVLLKDTPAAGAVSSGVRTRGEYRDFNLEMADGTLDPDHSQPAIFIMTSRPAEETDFTVHPKASEESLGSVRFPSDTAANTRRSSSSRSEHPSCLRLFEKNGRSFMLKDGDKIYTDADTSALFEPAVGTAIKTAEYHITANMKSLALVSDEALRDRRQKFIQNEFNRRTRSQRGERRSRVLFLNKSLGVSLCARVMPEQRSARKRLDSPPSLQCSSPPPPPSPNLFTPTVDQVRMQLKKIKARKATGPDGISSRLLRDCADQLCQDGLLHLQPEPESGKSLPVLWKTSCVDSSPQNFTRPKEPNHFRPVALLMFIIALMFTEVLAVHFVFFSFNSSHIL</sequence>
<comment type="caution">
    <text evidence="1">The sequence shown here is derived from an EMBL/GenBank/DDBJ whole genome shotgun (WGS) entry which is preliminary data.</text>
</comment>
<keyword evidence="2" id="KW-1185">Reference proteome</keyword>
<name>A0ACB8VE13_9TELE</name>
<evidence type="ECO:0000313" key="2">
    <source>
        <dbReference type="Proteomes" id="UP000831701"/>
    </source>
</evidence>
<protein>
    <submittedName>
        <fullName evidence="1">Uncharacterized protein</fullName>
    </submittedName>
</protein>
<gene>
    <name evidence="1" type="ORF">L3Q82_004838</name>
</gene>
<proteinExistence type="predicted"/>
<evidence type="ECO:0000313" key="1">
    <source>
        <dbReference type="EMBL" id="KAI3353725.1"/>
    </source>
</evidence>